<organism evidence="1 2">
    <name type="scientific">Puccinia graminis f. sp. tritici</name>
    <dbReference type="NCBI Taxonomy" id="56615"/>
    <lineage>
        <taxon>Eukaryota</taxon>
        <taxon>Fungi</taxon>
        <taxon>Dikarya</taxon>
        <taxon>Basidiomycota</taxon>
        <taxon>Pucciniomycotina</taxon>
        <taxon>Pucciniomycetes</taxon>
        <taxon>Pucciniales</taxon>
        <taxon>Pucciniaceae</taxon>
        <taxon>Puccinia</taxon>
    </lineage>
</organism>
<reference evidence="1 2" key="1">
    <citation type="submission" date="2019-05" db="EMBL/GenBank/DDBJ databases">
        <title>Emergence of the Ug99 lineage of the wheat stem rust pathogen through somatic hybridization.</title>
        <authorList>
            <person name="Li F."/>
            <person name="Upadhyaya N.M."/>
            <person name="Sperschneider J."/>
            <person name="Matny O."/>
            <person name="Nguyen-Phuc H."/>
            <person name="Mago R."/>
            <person name="Raley C."/>
            <person name="Miller M.E."/>
            <person name="Silverstein K.A.T."/>
            <person name="Henningsen E."/>
            <person name="Hirsch C.D."/>
            <person name="Visser B."/>
            <person name="Pretorius Z.A."/>
            <person name="Steffenson B.J."/>
            <person name="Schwessinger B."/>
            <person name="Dodds P.N."/>
            <person name="Figueroa M."/>
        </authorList>
    </citation>
    <scope>NUCLEOTIDE SEQUENCE [LARGE SCALE GENOMIC DNA]</scope>
    <source>
        <strain evidence="1 2">Ug99</strain>
    </source>
</reference>
<evidence type="ECO:0000313" key="2">
    <source>
        <dbReference type="Proteomes" id="UP000325313"/>
    </source>
</evidence>
<dbReference type="AlphaFoldDB" id="A0A5B0QS65"/>
<accession>A0A5B0QS65</accession>
<sequence length="108" mass="12185">MMSSHSNPLEIFCPYNRIPRGYPPTLAGIRRRMCVSSEIVSGYPDSMRPSLIYHEVCRVRLEMVEGYPSWIPAIRWRIPASGCGFGCGWPLFRKSLAGIRVSQSIPAL</sequence>
<comment type="caution">
    <text evidence="1">The sequence shown here is derived from an EMBL/GenBank/DDBJ whole genome shotgun (WGS) entry which is preliminary data.</text>
</comment>
<dbReference type="Proteomes" id="UP000325313">
    <property type="component" value="Unassembled WGS sequence"/>
</dbReference>
<proteinExistence type="predicted"/>
<protein>
    <submittedName>
        <fullName evidence="1">Uncharacterized protein</fullName>
    </submittedName>
</protein>
<dbReference type="EMBL" id="VDEP01000271">
    <property type="protein sequence ID" value="KAA1116101.1"/>
    <property type="molecule type" value="Genomic_DNA"/>
</dbReference>
<gene>
    <name evidence="1" type="ORF">PGTUg99_035009</name>
</gene>
<evidence type="ECO:0000313" key="1">
    <source>
        <dbReference type="EMBL" id="KAA1116101.1"/>
    </source>
</evidence>
<name>A0A5B0QS65_PUCGR</name>